<proteinExistence type="predicted"/>
<dbReference type="VEuPathDB" id="CryptoDB:CMU_034780"/>
<dbReference type="eggNOG" id="ENOG502SUKW">
    <property type="taxonomic scope" value="Eukaryota"/>
</dbReference>
<gene>
    <name evidence="1" type="ORF">CMU_034780</name>
</gene>
<reference evidence="1" key="1">
    <citation type="submission" date="2008-06" db="EMBL/GenBank/DDBJ databases">
        <authorList>
            <person name="Lorenzi H."/>
            <person name="Inman J."/>
            <person name="Miller J."/>
            <person name="Schobel S."/>
            <person name="Amedeo P."/>
            <person name="Caler E.V."/>
            <person name="da Silva J."/>
        </authorList>
    </citation>
    <scope>NUCLEOTIDE SEQUENCE [LARGE SCALE GENOMIC DNA]</scope>
    <source>
        <strain evidence="1">RN66</strain>
    </source>
</reference>
<protein>
    <submittedName>
        <fullName evidence="1">Uncharacterized protein</fullName>
    </submittedName>
</protein>
<name>B6AFV1_CRYMR</name>
<evidence type="ECO:0000313" key="2">
    <source>
        <dbReference type="Proteomes" id="UP000001460"/>
    </source>
</evidence>
<dbReference type="AlphaFoldDB" id="B6AFV1"/>
<sequence length="279" mass="31740">MSIGDRRTILTLGTVGLILGSIWYLTAEKRKNIKKSSVWTNEKVKDILKDVANNLHPLMMDLAHLASTIGKSTTEKGEPLKPEHIETLVTQGSFYNKLLIAQKKVYESWSIDEDTLEELIRTMSEEDNEIALLNTGINQMYQDAIKGIMPILPYYTSQDSLSKIFPSLNKDGILDILKKLNIEKEQRFKAVMDDIGDPLQHTVNHPVAGILPSDHLAKQLQEANDQSEEVVLGTDVEFRRVFSHALALYSRDENFLKERQRIEQDHSNKIVNIIMDAKK</sequence>
<dbReference type="Proteomes" id="UP000001460">
    <property type="component" value="Unassembled WGS sequence"/>
</dbReference>
<dbReference type="OMA" id="HANILGE"/>
<evidence type="ECO:0000313" key="1">
    <source>
        <dbReference type="EMBL" id="EEA07092.1"/>
    </source>
</evidence>
<dbReference type="GeneID" id="6996536"/>
<accession>B6AFV1</accession>
<organism evidence="1 2">
    <name type="scientific">Cryptosporidium muris (strain RN66)</name>
    <dbReference type="NCBI Taxonomy" id="441375"/>
    <lineage>
        <taxon>Eukaryota</taxon>
        <taxon>Sar</taxon>
        <taxon>Alveolata</taxon>
        <taxon>Apicomplexa</taxon>
        <taxon>Conoidasida</taxon>
        <taxon>Coccidia</taxon>
        <taxon>Eucoccidiorida</taxon>
        <taxon>Eimeriorina</taxon>
        <taxon>Cryptosporidiidae</taxon>
        <taxon>Cryptosporidium</taxon>
    </lineage>
</organism>
<keyword evidence="2" id="KW-1185">Reference proteome</keyword>
<dbReference type="EMBL" id="DS989731">
    <property type="protein sequence ID" value="EEA07092.1"/>
    <property type="molecule type" value="Genomic_DNA"/>
</dbReference>
<dbReference type="RefSeq" id="XP_002141441.1">
    <property type="nucleotide sequence ID" value="XM_002141405.1"/>
</dbReference>
<dbReference type="OrthoDB" id="443257at2759"/>